<dbReference type="OrthoDB" id="121016at2759"/>
<evidence type="ECO:0000313" key="1">
    <source>
        <dbReference type="EMBL" id="GMF32352.1"/>
    </source>
</evidence>
<dbReference type="Proteomes" id="UP001165121">
    <property type="component" value="Unassembled WGS sequence"/>
</dbReference>
<sequence>MSVERNIEVQNARRQIDQLVQTSAVAHHSTVEQNSQVLHHQNVIALKTAEYRQQQHVRRLELQEQQEQIRRQMGEQRMQIEEHVRLLKATEAAMGGQGQPLESLADAARPHVEVRWGIFAGNPRSGGDGEEHEVRGQVAREPTVTLATGANMPAPSLYRGRSKKEKQSLWTDTWYTGDEWML</sequence>
<organism evidence="1 2">
    <name type="scientific">Phytophthora fragariaefolia</name>
    <dbReference type="NCBI Taxonomy" id="1490495"/>
    <lineage>
        <taxon>Eukaryota</taxon>
        <taxon>Sar</taxon>
        <taxon>Stramenopiles</taxon>
        <taxon>Oomycota</taxon>
        <taxon>Peronosporomycetes</taxon>
        <taxon>Peronosporales</taxon>
        <taxon>Peronosporaceae</taxon>
        <taxon>Phytophthora</taxon>
    </lineage>
</organism>
<proteinExistence type="predicted"/>
<keyword evidence="2" id="KW-1185">Reference proteome</keyword>
<gene>
    <name evidence="1" type="ORF">Pfra01_000768200</name>
</gene>
<dbReference type="AlphaFoldDB" id="A0A9W6X692"/>
<protein>
    <submittedName>
        <fullName evidence="1">Unnamed protein product</fullName>
    </submittedName>
</protein>
<name>A0A9W6X692_9STRA</name>
<comment type="caution">
    <text evidence="1">The sequence shown here is derived from an EMBL/GenBank/DDBJ whole genome shotgun (WGS) entry which is preliminary data.</text>
</comment>
<accession>A0A9W6X692</accession>
<dbReference type="EMBL" id="BSXT01000684">
    <property type="protein sequence ID" value="GMF32352.1"/>
    <property type="molecule type" value="Genomic_DNA"/>
</dbReference>
<reference evidence="1" key="1">
    <citation type="submission" date="2023-04" db="EMBL/GenBank/DDBJ databases">
        <title>Phytophthora fragariaefolia NBRC 109709.</title>
        <authorList>
            <person name="Ichikawa N."/>
            <person name="Sato H."/>
            <person name="Tonouchi N."/>
        </authorList>
    </citation>
    <scope>NUCLEOTIDE SEQUENCE</scope>
    <source>
        <strain evidence="1">NBRC 109709</strain>
    </source>
</reference>
<evidence type="ECO:0000313" key="2">
    <source>
        <dbReference type="Proteomes" id="UP001165121"/>
    </source>
</evidence>